<dbReference type="InterPro" id="IPR050491">
    <property type="entry name" value="AmpC-like"/>
</dbReference>
<dbReference type="Gene3D" id="3.40.710.10">
    <property type="entry name" value="DD-peptidase/beta-lactamase superfamily"/>
    <property type="match status" value="1"/>
</dbReference>
<sequence>MSQSHPTTVRARQAKPRSGPRRLLALTTVAAVTLSTLGLVVAPAGADPAPSSVSAGVARAGRPDDGVQTSLNGLVRGGEFPGALASVRGRGGRVRDYTAGVGDLASGAKVPVNGRVRVASTTKTFTATVVLQLAGEGKVELDAPIEKYLPGLVRGNGNDGSRITVRQLLQHTSGLEDYGRGLTERYPSYFDFQHRYFEPRELVDLALAYKPVFAPGQGWRYNTTGYVLLGLLVQKVTGRPVGEEITNRIITPLGLRDTYWPAVGEQTIRGPHPKGYYPKTAEPGAELADFTDMDPSMAWTSGQMISTPKDLNRFLGALLGGELLKPEVLEQMKQTVTVPGQAEWSYGLGLMKIKLSCGGYAWGHGGDIPGYETRDGVTEDGRAATIVVTAQPRTRESANQVNTAFDAALCLQK</sequence>
<evidence type="ECO:0000259" key="2">
    <source>
        <dbReference type="Pfam" id="PF00144"/>
    </source>
</evidence>
<dbReference type="SUPFAM" id="SSF56601">
    <property type="entry name" value="beta-lactamase/transpeptidase-like"/>
    <property type="match status" value="1"/>
</dbReference>
<keyword evidence="3" id="KW-0645">Protease</keyword>
<reference evidence="3 4" key="1">
    <citation type="submission" date="2020-08" db="EMBL/GenBank/DDBJ databases">
        <title>Sequencing the genomes of 1000 actinobacteria strains.</title>
        <authorList>
            <person name="Klenk H.-P."/>
        </authorList>
    </citation>
    <scope>NUCLEOTIDE SEQUENCE [LARGE SCALE GENOMIC DNA]</scope>
    <source>
        <strain evidence="3 4">DSM 45790</strain>
    </source>
</reference>
<comment type="caution">
    <text evidence="3">The sequence shown here is derived from an EMBL/GenBank/DDBJ whole genome shotgun (WGS) entry which is preliminary data.</text>
</comment>
<accession>A0A7W8Z0X9</accession>
<organism evidence="3 4">
    <name type="scientific">Sphaerisporangium krabiense</name>
    <dbReference type="NCBI Taxonomy" id="763782"/>
    <lineage>
        <taxon>Bacteria</taxon>
        <taxon>Bacillati</taxon>
        <taxon>Actinomycetota</taxon>
        <taxon>Actinomycetes</taxon>
        <taxon>Streptosporangiales</taxon>
        <taxon>Streptosporangiaceae</taxon>
        <taxon>Sphaerisporangium</taxon>
    </lineage>
</organism>
<dbReference type="InterPro" id="IPR012338">
    <property type="entry name" value="Beta-lactam/transpept-like"/>
</dbReference>
<proteinExistence type="predicted"/>
<evidence type="ECO:0000313" key="3">
    <source>
        <dbReference type="EMBL" id="MBB5625391.1"/>
    </source>
</evidence>
<evidence type="ECO:0000256" key="1">
    <source>
        <dbReference type="SAM" id="MobiDB-lite"/>
    </source>
</evidence>
<feature type="domain" description="Beta-lactamase-related" evidence="2">
    <location>
        <begin position="76"/>
        <end position="398"/>
    </location>
</feature>
<dbReference type="Pfam" id="PF00144">
    <property type="entry name" value="Beta-lactamase"/>
    <property type="match status" value="1"/>
</dbReference>
<feature type="region of interest" description="Disordered" evidence="1">
    <location>
        <begin position="1"/>
        <end position="21"/>
    </location>
</feature>
<keyword evidence="3" id="KW-0121">Carboxypeptidase</keyword>
<dbReference type="EMBL" id="JACHBR010000001">
    <property type="protein sequence ID" value="MBB5625391.1"/>
    <property type="molecule type" value="Genomic_DNA"/>
</dbReference>
<dbReference type="PANTHER" id="PTHR46825:SF7">
    <property type="entry name" value="D-ALANYL-D-ALANINE CARBOXYPEPTIDASE"/>
    <property type="match status" value="1"/>
</dbReference>
<protein>
    <submittedName>
        <fullName evidence="3">D-alanyl-D-alanine carboxypeptidase</fullName>
        <ecNumber evidence="3">3.4.16.4</ecNumber>
    </submittedName>
</protein>
<dbReference type="InterPro" id="IPR001466">
    <property type="entry name" value="Beta-lactam-related"/>
</dbReference>
<gene>
    <name evidence="3" type="ORF">BJ981_001090</name>
</gene>
<name>A0A7W8Z0X9_9ACTN</name>
<feature type="region of interest" description="Disordered" evidence="1">
    <location>
        <begin position="45"/>
        <end position="64"/>
    </location>
</feature>
<dbReference type="Proteomes" id="UP000588112">
    <property type="component" value="Unassembled WGS sequence"/>
</dbReference>
<dbReference type="EC" id="3.4.16.4" evidence="3"/>
<dbReference type="PANTHER" id="PTHR46825">
    <property type="entry name" value="D-ALANYL-D-ALANINE-CARBOXYPEPTIDASE/ENDOPEPTIDASE AMPH"/>
    <property type="match status" value="1"/>
</dbReference>
<dbReference type="AlphaFoldDB" id="A0A7W8Z0X9"/>
<evidence type="ECO:0000313" key="4">
    <source>
        <dbReference type="Proteomes" id="UP000588112"/>
    </source>
</evidence>
<keyword evidence="4" id="KW-1185">Reference proteome</keyword>
<keyword evidence="3" id="KW-0378">Hydrolase</keyword>
<dbReference type="GO" id="GO:0009002">
    <property type="term" value="F:serine-type D-Ala-D-Ala carboxypeptidase activity"/>
    <property type="evidence" value="ECO:0007669"/>
    <property type="project" value="UniProtKB-EC"/>
</dbReference>